<dbReference type="Pfam" id="PF01885">
    <property type="entry name" value="PTS_2-RNA"/>
    <property type="match status" value="1"/>
</dbReference>
<dbReference type="GO" id="GO:0006388">
    <property type="term" value="P:tRNA splicing, via endonucleolytic cleavage and ligation"/>
    <property type="evidence" value="ECO:0007669"/>
    <property type="project" value="UniProtKB-UniRule"/>
</dbReference>
<dbReference type="SUPFAM" id="SSF56399">
    <property type="entry name" value="ADP-ribosylation"/>
    <property type="match status" value="1"/>
</dbReference>
<dbReference type="HAMAP" id="MF_00299">
    <property type="entry name" value="KptA"/>
    <property type="match status" value="1"/>
</dbReference>
<name>E0U558_GLOV7</name>
<organism evidence="6 7">
    <name type="scientific">Gloeothece verrucosa (strain PCC 7822)</name>
    <name type="common">Cyanothece sp. (strain PCC 7822)</name>
    <dbReference type="NCBI Taxonomy" id="497965"/>
    <lineage>
        <taxon>Bacteria</taxon>
        <taxon>Bacillati</taxon>
        <taxon>Cyanobacteriota</taxon>
        <taxon>Cyanophyceae</taxon>
        <taxon>Oscillatoriophycideae</taxon>
        <taxon>Chroococcales</taxon>
        <taxon>Aphanothecaceae</taxon>
        <taxon>Gloeothece</taxon>
        <taxon>Gloeothece verrucosa</taxon>
    </lineage>
</organism>
<dbReference type="EC" id="2.7.1.-" evidence="5"/>
<dbReference type="GO" id="GO:0000215">
    <property type="term" value="F:tRNA 2'-phosphotransferase activity"/>
    <property type="evidence" value="ECO:0007669"/>
    <property type="project" value="TreeGrafter"/>
</dbReference>
<protein>
    <recommendedName>
        <fullName evidence="5">Probable RNA 2'-phosphotransferase</fullName>
        <ecNumber evidence="5">2.7.1.-</ecNumber>
    </recommendedName>
</protein>
<dbReference type="InterPro" id="IPR002745">
    <property type="entry name" value="Ptrans_KptA/Tpt1"/>
</dbReference>
<dbReference type="PANTHER" id="PTHR12684">
    <property type="entry name" value="PUTATIVE PHOSPHOTRANSFERASE"/>
    <property type="match status" value="1"/>
</dbReference>
<dbReference type="Proteomes" id="UP000008206">
    <property type="component" value="Chromosome"/>
</dbReference>
<evidence type="ECO:0000256" key="1">
    <source>
        <dbReference type="ARBA" id="ARBA00009836"/>
    </source>
</evidence>
<dbReference type="InterPro" id="IPR042080">
    <property type="entry name" value="RNA_2'-PTrans_N"/>
</dbReference>
<dbReference type="KEGG" id="cyj:Cyan7822_0291"/>
<gene>
    <name evidence="5" type="primary">kptA</name>
    <name evidence="6" type="ordered locus">Cyan7822_0291</name>
</gene>
<dbReference type="Gene3D" id="1.10.10.970">
    <property type="entry name" value="RNA 2'-phosphotransferase, Tpt1/KptA family, N-terminal domain"/>
    <property type="match status" value="1"/>
</dbReference>
<comment type="similarity">
    <text evidence="1 5">Belongs to the KptA/TPT1 family.</text>
</comment>
<sequence length="188" mass="21159">MKSNRCLKISKYLSYHLRHHPEELGLELAPGGWVEVEKLLAACLEAQFPLTREELEEVVTNNDKQRFSFDQTKTLIRANQGHSVPVDLQLTSLAPPEILYHGTSTKAVPSILSQGLLKMARHHVHLSTTIEAARKVGQRQGKPVVFELDAAAMYQAGYQFFVSENGVWLVETVPPAYLRQIYPLLVTI</sequence>
<dbReference type="RefSeq" id="WP_013320447.1">
    <property type="nucleotide sequence ID" value="NC_014501.1"/>
</dbReference>
<dbReference type="InterPro" id="IPR042081">
    <property type="entry name" value="RNA_2'-PTrans_C"/>
</dbReference>
<evidence type="ECO:0000256" key="4">
    <source>
        <dbReference type="ARBA" id="ARBA00025212"/>
    </source>
</evidence>
<dbReference type="Gene3D" id="3.20.170.30">
    <property type="match status" value="1"/>
</dbReference>
<comment type="function">
    <text evidence="4 5">Removes the 2'-phosphate from RNA via an intermediate in which the phosphate is ADP-ribosylated by NAD followed by a presumed transesterification to release the RNA and generate ADP-ribose 1''-2''-cyclic phosphate (APPR&gt;P). May function as an ADP-ribosylase.</text>
</comment>
<dbReference type="GO" id="GO:0003950">
    <property type="term" value="F:NAD+ poly-ADP-ribosyltransferase activity"/>
    <property type="evidence" value="ECO:0007669"/>
    <property type="project" value="InterPro"/>
</dbReference>
<dbReference type="STRING" id="497965.Cyan7822_0291"/>
<evidence type="ECO:0000256" key="5">
    <source>
        <dbReference type="HAMAP-Rule" id="MF_00299"/>
    </source>
</evidence>
<dbReference type="InterPro" id="IPR022928">
    <property type="entry name" value="RNA_2'-PTrans_KptA"/>
</dbReference>
<dbReference type="EMBL" id="CP002198">
    <property type="protein sequence ID" value="ADN12337.1"/>
    <property type="molecule type" value="Genomic_DNA"/>
</dbReference>
<dbReference type="HOGENOM" id="CLU_052998_4_0_3"/>
<dbReference type="PANTHER" id="PTHR12684:SF2">
    <property type="entry name" value="TRNA 2'-PHOSPHOTRANSFERASE 1"/>
    <property type="match status" value="1"/>
</dbReference>
<accession>E0U558</accession>
<proteinExistence type="inferred from homology"/>
<evidence type="ECO:0000256" key="3">
    <source>
        <dbReference type="ARBA" id="ARBA00023027"/>
    </source>
</evidence>
<dbReference type="AlphaFoldDB" id="E0U558"/>
<keyword evidence="7" id="KW-1185">Reference proteome</keyword>
<keyword evidence="3 5" id="KW-0520">NAD</keyword>
<dbReference type="eggNOG" id="COG1859">
    <property type="taxonomic scope" value="Bacteria"/>
</dbReference>
<evidence type="ECO:0000313" key="7">
    <source>
        <dbReference type="Proteomes" id="UP000008206"/>
    </source>
</evidence>
<evidence type="ECO:0000313" key="6">
    <source>
        <dbReference type="EMBL" id="ADN12337.1"/>
    </source>
</evidence>
<keyword evidence="2 5" id="KW-0808">Transferase</keyword>
<reference evidence="7" key="1">
    <citation type="journal article" date="2011" name="MBio">
        <title>Novel metabolic attributes of the genus Cyanothece, comprising a group of unicellular nitrogen-fixing Cyanobacteria.</title>
        <authorList>
            <person name="Bandyopadhyay A."/>
            <person name="Elvitigala T."/>
            <person name="Welsh E."/>
            <person name="Stockel J."/>
            <person name="Liberton M."/>
            <person name="Min H."/>
            <person name="Sherman L.A."/>
            <person name="Pakrasi H.B."/>
        </authorList>
    </citation>
    <scope>NUCLEOTIDE SEQUENCE [LARGE SCALE GENOMIC DNA]</scope>
    <source>
        <strain evidence="7">PCC 7822</strain>
    </source>
</reference>
<dbReference type="NCBIfam" id="NF002014">
    <property type="entry name" value="PRK00819.1-4"/>
    <property type="match status" value="1"/>
</dbReference>
<evidence type="ECO:0000256" key="2">
    <source>
        <dbReference type="ARBA" id="ARBA00022679"/>
    </source>
</evidence>
<dbReference type="OrthoDB" id="4537997at2"/>